<comment type="cofactor">
    <cofactor evidence="1">
        <name>FMN</name>
        <dbReference type="ChEBI" id="CHEBI:58210"/>
    </cofactor>
</comment>
<protein>
    <submittedName>
        <fullName evidence="5">Alkene reductase</fullName>
    </submittedName>
</protein>
<dbReference type="InterPro" id="IPR013785">
    <property type="entry name" value="Aldolase_TIM"/>
</dbReference>
<evidence type="ECO:0000259" key="4">
    <source>
        <dbReference type="Pfam" id="PF00724"/>
    </source>
</evidence>
<organism evidence="5 6">
    <name type="scientific">Fluviispira sanaruensis</name>
    <dbReference type="NCBI Taxonomy" id="2493639"/>
    <lineage>
        <taxon>Bacteria</taxon>
        <taxon>Pseudomonadati</taxon>
        <taxon>Bdellovibrionota</taxon>
        <taxon>Oligoflexia</taxon>
        <taxon>Silvanigrellales</taxon>
        <taxon>Silvanigrellaceae</taxon>
        <taxon>Fluviispira</taxon>
    </lineage>
</organism>
<feature type="domain" description="NADH:flavin oxidoreductase/NADH oxidase N-terminal" evidence="4">
    <location>
        <begin position="4"/>
        <end position="326"/>
    </location>
</feature>
<dbReference type="InterPro" id="IPR001155">
    <property type="entry name" value="OxRdtase_FMN_N"/>
</dbReference>
<dbReference type="PANTHER" id="PTHR22893:SF98">
    <property type="entry name" value="OXIDOREDUCTASE"/>
    <property type="match status" value="1"/>
</dbReference>
<dbReference type="KEGG" id="sbf:JCM31447_21990"/>
<dbReference type="Gene3D" id="3.20.20.70">
    <property type="entry name" value="Aldolase class I"/>
    <property type="match status" value="1"/>
</dbReference>
<comment type="similarity">
    <text evidence="2">Belongs to the NADH:flavin oxidoreductase/NADH oxidase family.</text>
</comment>
<gene>
    <name evidence="5" type="ORF">JCM31447_21990</name>
</gene>
<dbReference type="GO" id="GO:0005829">
    <property type="term" value="C:cytosol"/>
    <property type="evidence" value="ECO:0007669"/>
    <property type="project" value="UniProtKB-ARBA"/>
</dbReference>
<evidence type="ECO:0000256" key="3">
    <source>
        <dbReference type="ARBA" id="ARBA00023002"/>
    </source>
</evidence>
<dbReference type="GO" id="GO:0016628">
    <property type="term" value="F:oxidoreductase activity, acting on the CH-CH group of donors, NAD or NADP as acceptor"/>
    <property type="evidence" value="ECO:0007669"/>
    <property type="project" value="UniProtKB-ARBA"/>
</dbReference>
<dbReference type="CDD" id="cd02933">
    <property type="entry name" value="OYE_like_FMN"/>
    <property type="match status" value="1"/>
</dbReference>
<dbReference type="InterPro" id="IPR045247">
    <property type="entry name" value="Oye-like"/>
</dbReference>
<dbReference type="Pfam" id="PF00724">
    <property type="entry name" value="Oxidored_FMN"/>
    <property type="match status" value="1"/>
</dbReference>
<dbReference type="FunFam" id="3.20.20.70:FF:000059">
    <property type="entry name" value="N-ethylmaleimide reductase, FMN-linked"/>
    <property type="match status" value="1"/>
</dbReference>
<reference evidence="5 6" key="1">
    <citation type="submission" date="2018-12" db="EMBL/GenBank/DDBJ databases">
        <title>Rubrispira sanarue gen. nov., sp., nov., a member of the order Silvanigrellales, isolated from a brackish lake in Hamamatsu Japan.</title>
        <authorList>
            <person name="Maejima Y."/>
            <person name="Iino T."/>
            <person name="Muraguchi Y."/>
            <person name="Fukuda K."/>
            <person name="Nojiri H."/>
            <person name="Ohkuma M."/>
            <person name="Moriuchi R."/>
            <person name="Dohra H."/>
            <person name="Kimbara K."/>
            <person name="Shintani M."/>
        </authorList>
    </citation>
    <scope>NUCLEOTIDE SEQUENCE [LARGE SCALE GENOMIC DNA]</scope>
    <source>
        <strain evidence="5 6">RF1110005</strain>
    </source>
</reference>
<dbReference type="Proteomes" id="UP000291236">
    <property type="component" value="Chromosome"/>
</dbReference>
<dbReference type="SUPFAM" id="SSF51395">
    <property type="entry name" value="FMN-linked oxidoreductases"/>
    <property type="match status" value="1"/>
</dbReference>
<name>A0A4P2VLK6_FLUSA</name>
<keyword evidence="6" id="KW-1185">Reference proteome</keyword>
<evidence type="ECO:0000256" key="2">
    <source>
        <dbReference type="ARBA" id="ARBA00005979"/>
    </source>
</evidence>
<evidence type="ECO:0000313" key="5">
    <source>
        <dbReference type="EMBL" id="BBH53751.1"/>
    </source>
</evidence>
<proteinExistence type="inferred from homology"/>
<evidence type="ECO:0000256" key="1">
    <source>
        <dbReference type="ARBA" id="ARBA00001917"/>
    </source>
</evidence>
<dbReference type="OrthoDB" id="5297124at2"/>
<dbReference type="RefSeq" id="WP_130610233.1">
    <property type="nucleotide sequence ID" value="NZ_AP019368.1"/>
</dbReference>
<sequence length="363" mass="40594">MSILFEPIKIGDLSLKNRIILAPLTRCRANYQRVPNDLIEKYYCQRASFGLLITEATSIDMSGVGFPRTPGIWNEDQVKAWRKITDAVHEKDGTIVLQLWHVGRVSDPIFNGQAPLAPSAIAPKQTVSLVRPEKFYETPHALTVEEIKQVVESFRTAAENAKKAGFDGVELHGANGYLLDQFLQSNSNKRTDQYGGSIENRARFPLEAVDAVIDIWGAGRVGYHISPRGDLLDVNDNNPLETFSYFVSELSKRNLAFICAREYTAKDSISPKLKKLFSGAFILNEGFTKDSGETAIQNGVADAIAFGTSSIANPDLVHKFKTGEKLNPFNPQYFYNEHKYLFDLAEPLPKEGYYEVDKIGYTE</sequence>
<dbReference type="AlphaFoldDB" id="A0A4P2VLK6"/>
<keyword evidence="3" id="KW-0560">Oxidoreductase</keyword>
<dbReference type="PANTHER" id="PTHR22893">
    <property type="entry name" value="NADH OXIDOREDUCTASE-RELATED"/>
    <property type="match status" value="1"/>
</dbReference>
<dbReference type="GO" id="GO:0010181">
    <property type="term" value="F:FMN binding"/>
    <property type="evidence" value="ECO:0007669"/>
    <property type="project" value="InterPro"/>
</dbReference>
<dbReference type="EMBL" id="AP019368">
    <property type="protein sequence ID" value="BBH53751.1"/>
    <property type="molecule type" value="Genomic_DNA"/>
</dbReference>
<accession>A0A4P2VLK6</accession>
<evidence type="ECO:0000313" key="6">
    <source>
        <dbReference type="Proteomes" id="UP000291236"/>
    </source>
</evidence>